<evidence type="ECO:0000259" key="4">
    <source>
        <dbReference type="PROSITE" id="PS50157"/>
    </source>
</evidence>
<dbReference type="GO" id="GO:0005849">
    <property type="term" value="C:mRNA cleavage factor complex"/>
    <property type="evidence" value="ECO:0007669"/>
    <property type="project" value="TreeGrafter"/>
</dbReference>
<evidence type="ECO:0000313" key="7">
    <source>
        <dbReference type="Proteomes" id="UP001189624"/>
    </source>
</evidence>
<feature type="region of interest" description="Disordered" evidence="3">
    <location>
        <begin position="1"/>
        <end position="72"/>
    </location>
</feature>
<dbReference type="PROSITE" id="PS50157">
    <property type="entry name" value="ZINC_FINGER_C2H2_2"/>
    <property type="match status" value="1"/>
</dbReference>
<feature type="region of interest" description="Disordered" evidence="3">
    <location>
        <begin position="823"/>
        <end position="849"/>
    </location>
</feature>
<dbReference type="PANTHER" id="PTHR15921:SF3">
    <property type="entry name" value="PRE-MRNA CLEAVAGE COMPLEX 2 PROTEIN PCF11"/>
    <property type="match status" value="1"/>
</dbReference>
<evidence type="ECO:0000256" key="1">
    <source>
        <dbReference type="ARBA" id="ARBA00022664"/>
    </source>
</evidence>
<keyword evidence="2" id="KW-0863">Zinc-finger</keyword>
<evidence type="ECO:0000256" key="2">
    <source>
        <dbReference type="PROSITE-ProRule" id="PRU00042"/>
    </source>
</evidence>
<proteinExistence type="predicted"/>
<dbReference type="Gramene" id="rna-AYBTSS11_LOCUS2841">
    <property type="protein sequence ID" value="CAJ1887574.1"/>
    <property type="gene ID" value="gene-AYBTSS11_LOCUS2841"/>
</dbReference>
<evidence type="ECO:0000259" key="5">
    <source>
        <dbReference type="PROSITE" id="PS51391"/>
    </source>
</evidence>
<evidence type="ECO:0000256" key="3">
    <source>
        <dbReference type="SAM" id="MobiDB-lite"/>
    </source>
</evidence>
<dbReference type="PROSITE" id="PS00028">
    <property type="entry name" value="ZINC_FINGER_C2H2_1"/>
    <property type="match status" value="1"/>
</dbReference>
<dbReference type="Pfam" id="PF23228">
    <property type="entry name" value="zf_PCFS4"/>
    <property type="match status" value="1"/>
</dbReference>
<feature type="domain" description="C2H2-type" evidence="4">
    <location>
        <begin position="886"/>
        <end position="913"/>
    </location>
</feature>
<feature type="region of interest" description="Disordered" evidence="3">
    <location>
        <begin position="691"/>
        <end position="768"/>
    </location>
</feature>
<keyword evidence="2" id="KW-0862">Zinc</keyword>
<reference evidence="6" key="1">
    <citation type="submission" date="2023-10" db="EMBL/GenBank/DDBJ databases">
        <authorList>
            <person name="Domelevo Entfellner J.-B."/>
        </authorList>
    </citation>
    <scope>NUCLEOTIDE SEQUENCE</scope>
</reference>
<dbReference type="PANTHER" id="PTHR15921">
    <property type="entry name" value="PRE-MRNA CLEAVAGE COMPLEX II"/>
    <property type="match status" value="1"/>
</dbReference>
<dbReference type="InterPro" id="IPR057242">
    <property type="entry name" value="PCFS4-like"/>
</dbReference>
<dbReference type="InterPro" id="IPR045154">
    <property type="entry name" value="PCF11-like"/>
</dbReference>
<dbReference type="EMBL" id="OY731398">
    <property type="protein sequence ID" value="CAJ1887574.1"/>
    <property type="molecule type" value="Genomic_DNA"/>
</dbReference>
<dbReference type="Gene3D" id="1.25.40.90">
    <property type="match status" value="1"/>
</dbReference>
<dbReference type="GO" id="GO:0031124">
    <property type="term" value="P:mRNA 3'-end processing"/>
    <property type="evidence" value="ECO:0007669"/>
    <property type="project" value="InterPro"/>
</dbReference>
<dbReference type="InterPro" id="IPR008942">
    <property type="entry name" value="ENTH_VHS"/>
</dbReference>
<dbReference type="SUPFAM" id="SSF48464">
    <property type="entry name" value="ENTH/VHS domain"/>
    <property type="match status" value="1"/>
</dbReference>
<keyword evidence="1" id="KW-0507">mRNA processing</keyword>
<dbReference type="FunFam" id="1.25.40.90:FF:000023">
    <property type="entry name" value="polyadenylation and cleavage factor homolog 4"/>
    <property type="match status" value="1"/>
</dbReference>
<keyword evidence="2" id="KW-0479">Metal-binding</keyword>
<feature type="region of interest" description="Disordered" evidence="3">
    <location>
        <begin position="542"/>
        <end position="569"/>
    </location>
</feature>
<gene>
    <name evidence="6" type="ORF">AYBTSS11_LOCUS2841</name>
</gene>
<feature type="compositionally biased region" description="Low complexity" evidence="3">
    <location>
        <begin position="739"/>
        <end position="751"/>
    </location>
</feature>
<dbReference type="Pfam" id="PF04818">
    <property type="entry name" value="CID"/>
    <property type="match status" value="1"/>
</dbReference>
<evidence type="ECO:0008006" key="8">
    <source>
        <dbReference type="Google" id="ProtNLM"/>
    </source>
</evidence>
<sequence>MESTRRSLDRSRESGPKKPRLIDELSARQLPQRQQGSGAVATLASTRFRANDRDSESSDSGRGGGGYQPQPPLHHELVAQYKAALAELTFNSKPIITNLTIIAGENQSAAKAIAGAVCANILEVPSDQKLPSLYLLDSIVKNIGRDYIKYFAVRIHEVFCKAYRQVDPSVHSSMKHLFGTWKGVFPPQCLQMIEKELGFAPAVNGSASVSATVRSDLQSQRPPHSIHVNPKYLERQRLQQSIMCSLDVETELEDEFDALVKRVVNDMTGALLNSNEDSERPDRALGASRPWLDPRMNLLHNQHTQRDAFNDSVPEKSIDGSFGGSQYGSGISSNLVSGVGRTGSKVIDLGHEKTWFKTDGGDAETISEKKNGFSLKRSFSNHEAPKSMNLEALRQPRQSITNLRKNVMSGNWKNSEEEEFTWDEMNSGLTDHGHNVLSTDSWMTDDENLEGEDHLQITPPFGAKVDRELSSVKKKQMPGFGGHPPSSWQLQKHQLNLKPSYSEGLVSTGLLANASSLPVKKVNQSFMSNASVGMVKIVEQQFDSEETESPSGQSPLPQQSSSLPGTVHHPRSMQNLAEQEMPQNIKTSQFSGGSISQLIRDRSPTLHPILQVGNMRRSQEKDPQDPVSSATAYVSKLQSRQLHSSQTEVSVKTKLPQSKVCLAKEVSDQSTKNNLSAAAVKSEIIFKKSVTSNLDPRKHPPKSGVQSGRSSPTKLTSSGSVVASPSLLDPLHKDLSILPKKPQGKSGQPPQRLATQPPASSNVNGAKNNNVNPIANLLSSLVAKGLISAETEPPTMVPSEVLKGSKDKTVVISNSSSLPVTSVSGSAAVPVSSSRDEIDAATKSSVASPQSTSTKIRNLIGFDFRPNVIREFHEPVIRELFDDFPHYCEICGIRFKQEEQYNRHLEWHATREHDLIKASRSWYAKSGDWITGKAEFSTEFEFTDSVDVYDKETDSSQLDVMILADENQCLCVLCGELFEDVYCQERNEWMFKGAVCMNYSDINNEMESRNVGPIIHAKCLSENSIVTNLVRSLV</sequence>
<dbReference type="GO" id="GO:0003729">
    <property type="term" value="F:mRNA binding"/>
    <property type="evidence" value="ECO:0007669"/>
    <property type="project" value="InterPro"/>
</dbReference>
<feature type="domain" description="CID" evidence="5">
    <location>
        <begin position="73"/>
        <end position="201"/>
    </location>
</feature>
<dbReference type="SMART" id="SM00582">
    <property type="entry name" value="RPR"/>
    <property type="match status" value="1"/>
</dbReference>
<dbReference type="GO" id="GO:0005737">
    <property type="term" value="C:cytoplasm"/>
    <property type="evidence" value="ECO:0007669"/>
    <property type="project" value="TreeGrafter"/>
</dbReference>
<dbReference type="GO" id="GO:0000993">
    <property type="term" value="F:RNA polymerase II complex binding"/>
    <property type="evidence" value="ECO:0007669"/>
    <property type="project" value="InterPro"/>
</dbReference>
<feature type="compositionally biased region" description="Polar residues" evidence="3">
    <location>
        <begin position="704"/>
        <end position="723"/>
    </location>
</feature>
<dbReference type="Proteomes" id="UP001189624">
    <property type="component" value="Chromosome 1"/>
</dbReference>
<keyword evidence="7" id="KW-1185">Reference proteome</keyword>
<dbReference type="CDD" id="cd16982">
    <property type="entry name" value="CID_Pcf11"/>
    <property type="match status" value="1"/>
</dbReference>
<accession>A0AA86RX34</accession>
<dbReference type="InterPro" id="IPR013087">
    <property type="entry name" value="Znf_C2H2_type"/>
</dbReference>
<evidence type="ECO:0000313" key="6">
    <source>
        <dbReference type="EMBL" id="CAJ1887574.1"/>
    </source>
</evidence>
<dbReference type="InterPro" id="IPR006569">
    <property type="entry name" value="CID_dom"/>
</dbReference>
<name>A0AA86RX34_9FABA</name>
<organism evidence="6 7">
    <name type="scientific">Sphenostylis stenocarpa</name>
    <dbReference type="NCBI Taxonomy" id="92480"/>
    <lineage>
        <taxon>Eukaryota</taxon>
        <taxon>Viridiplantae</taxon>
        <taxon>Streptophyta</taxon>
        <taxon>Embryophyta</taxon>
        <taxon>Tracheophyta</taxon>
        <taxon>Spermatophyta</taxon>
        <taxon>Magnoliopsida</taxon>
        <taxon>eudicotyledons</taxon>
        <taxon>Gunneridae</taxon>
        <taxon>Pentapetalae</taxon>
        <taxon>rosids</taxon>
        <taxon>fabids</taxon>
        <taxon>Fabales</taxon>
        <taxon>Fabaceae</taxon>
        <taxon>Papilionoideae</taxon>
        <taxon>50 kb inversion clade</taxon>
        <taxon>NPAAA clade</taxon>
        <taxon>indigoferoid/millettioid clade</taxon>
        <taxon>Phaseoleae</taxon>
        <taxon>Sphenostylis</taxon>
    </lineage>
</organism>
<dbReference type="InterPro" id="IPR047415">
    <property type="entry name" value="Pcf11_CID"/>
</dbReference>
<feature type="compositionally biased region" description="Basic and acidic residues" evidence="3">
    <location>
        <begin position="1"/>
        <end position="26"/>
    </location>
</feature>
<protein>
    <recommendedName>
        <fullName evidence="8">CID domain-containing protein</fullName>
    </recommendedName>
</protein>
<dbReference type="GO" id="GO:0006369">
    <property type="term" value="P:termination of RNA polymerase II transcription"/>
    <property type="evidence" value="ECO:0007669"/>
    <property type="project" value="InterPro"/>
</dbReference>
<dbReference type="GO" id="GO:0008270">
    <property type="term" value="F:zinc ion binding"/>
    <property type="evidence" value="ECO:0007669"/>
    <property type="project" value="UniProtKB-KW"/>
</dbReference>
<feature type="compositionally biased region" description="Low complexity" evidence="3">
    <location>
        <begin position="823"/>
        <end position="833"/>
    </location>
</feature>
<dbReference type="AlphaFoldDB" id="A0AA86RX34"/>
<dbReference type="PROSITE" id="PS51391">
    <property type="entry name" value="CID"/>
    <property type="match status" value="1"/>
</dbReference>
<feature type="compositionally biased region" description="Low complexity" evidence="3">
    <location>
        <begin position="549"/>
        <end position="565"/>
    </location>
</feature>
<feature type="region of interest" description="Disordered" evidence="3">
    <location>
        <begin position="611"/>
        <end position="631"/>
    </location>
</feature>